<sequence>MPPDGCFLPADADQVVISVNPKAGARSSRQRVQRLVELLDAQGFKPRVLTDLDEVAIAANKSYVEGRLRALIGVGGDGTAAELVNRTQPGLPITLLPAGNENLLARHLGLGREPETICRTVADGALLRLDAARADDRVFLLMIGCGFDGEVVRRVHQRRTGHIRSRNYFKPILEAIRSYEYPPLRVDWGDPSDDPTEAGPPIDARWLFAFNLPCYAG</sequence>
<dbReference type="Pfam" id="PF00781">
    <property type="entry name" value="DAGK_cat"/>
    <property type="match status" value="1"/>
</dbReference>
<dbReference type="GO" id="GO:0005886">
    <property type="term" value="C:plasma membrane"/>
    <property type="evidence" value="ECO:0007669"/>
    <property type="project" value="TreeGrafter"/>
</dbReference>
<dbReference type="InterPro" id="IPR050187">
    <property type="entry name" value="Lipid_Phosphate_FormReg"/>
</dbReference>
<dbReference type="InterPro" id="IPR001206">
    <property type="entry name" value="Diacylglycerol_kinase_cat_dom"/>
</dbReference>
<protein>
    <recommendedName>
        <fullName evidence="1">DAGKc domain-containing protein</fullName>
    </recommendedName>
</protein>
<feature type="non-terminal residue" evidence="2">
    <location>
        <position position="217"/>
    </location>
</feature>
<evidence type="ECO:0000313" key="2">
    <source>
        <dbReference type="EMBL" id="KKK88809.1"/>
    </source>
</evidence>
<feature type="domain" description="DAGKc" evidence="1">
    <location>
        <begin position="10"/>
        <end position="138"/>
    </location>
</feature>
<dbReference type="GO" id="GO:0016301">
    <property type="term" value="F:kinase activity"/>
    <property type="evidence" value="ECO:0007669"/>
    <property type="project" value="InterPro"/>
</dbReference>
<dbReference type="PROSITE" id="PS50146">
    <property type="entry name" value="DAGK"/>
    <property type="match status" value="1"/>
</dbReference>
<reference evidence="2" key="1">
    <citation type="journal article" date="2015" name="Nature">
        <title>Complex archaea that bridge the gap between prokaryotes and eukaryotes.</title>
        <authorList>
            <person name="Spang A."/>
            <person name="Saw J.H."/>
            <person name="Jorgensen S.L."/>
            <person name="Zaremba-Niedzwiedzka K."/>
            <person name="Martijn J."/>
            <person name="Lind A.E."/>
            <person name="van Eijk R."/>
            <person name="Schleper C."/>
            <person name="Guy L."/>
            <person name="Ettema T.J."/>
        </authorList>
    </citation>
    <scope>NUCLEOTIDE SEQUENCE</scope>
</reference>
<organism evidence="2">
    <name type="scientific">marine sediment metagenome</name>
    <dbReference type="NCBI Taxonomy" id="412755"/>
    <lineage>
        <taxon>unclassified sequences</taxon>
        <taxon>metagenomes</taxon>
        <taxon>ecological metagenomes</taxon>
    </lineage>
</organism>
<dbReference type="SUPFAM" id="SSF111331">
    <property type="entry name" value="NAD kinase/diacylglycerol kinase-like"/>
    <property type="match status" value="1"/>
</dbReference>
<dbReference type="InterPro" id="IPR017438">
    <property type="entry name" value="ATP-NAD_kinase_N"/>
</dbReference>
<proteinExistence type="predicted"/>
<dbReference type="PANTHER" id="PTHR12358:SF106">
    <property type="entry name" value="LIPID KINASE YEGS"/>
    <property type="match status" value="1"/>
</dbReference>
<comment type="caution">
    <text evidence="2">The sequence shown here is derived from an EMBL/GenBank/DDBJ whole genome shotgun (WGS) entry which is preliminary data.</text>
</comment>
<dbReference type="InterPro" id="IPR016064">
    <property type="entry name" value="NAD/diacylglycerol_kinase_sf"/>
</dbReference>
<dbReference type="Gene3D" id="2.60.200.40">
    <property type="match status" value="1"/>
</dbReference>
<gene>
    <name evidence="2" type="ORF">LCGC14_2739420</name>
</gene>
<dbReference type="SMART" id="SM00046">
    <property type="entry name" value="DAGKc"/>
    <property type="match status" value="1"/>
</dbReference>
<name>A0A0F9BDV7_9ZZZZ</name>
<accession>A0A0F9BDV7</accession>
<dbReference type="AlphaFoldDB" id="A0A0F9BDV7"/>
<dbReference type="Gene3D" id="3.40.50.10330">
    <property type="entry name" value="Probable inorganic polyphosphate/atp-NAD kinase, domain 1"/>
    <property type="match status" value="1"/>
</dbReference>
<dbReference type="EMBL" id="LAZR01049792">
    <property type="protein sequence ID" value="KKK88809.1"/>
    <property type="molecule type" value="Genomic_DNA"/>
</dbReference>
<evidence type="ECO:0000259" key="1">
    <source>
        <dbReference type="PROSITE" id="PS50146"/>
    </source>
</evidence>
<dbReference type="PANTHER" id="PTHR12358">
    <property type="entry name" value="SPHINGOSINE KINASE"/>
    <property type="match status" value="1"/>
</dbReference>